<dbReference type="EMBL" id="CAJHUC010002967">
    <property type="protein sequence ID" value="CAD7704874.1"/>
    <property type="molecule type" value="Genomic_DNA"/>
</dbReference>
<dbReference type="PROSITE" id="PS00018">
    <property type="entry name" value="EF_HAND_1"/>
    <property type="match status" value="3"/>
</dbReference>
<dbReference type="SMART" id="SM00054">
    <property type="entry name" value="EFh"/>
    <property type="match status" value="3"/>
</dbReference>
<dbReference type="Gene3D" id="1.10.238.10">
    <property type="entry name" value="EF-hand"/>
    <property type="match status" value="3"/>
</dbReference>
<name>A0A8S1JAM9_9CHLO</name>
<comment type="similarity">
    <text evidence="1">Belongs to the calmodulin family.</text>
</comment>
<dbReference type="FunFam" id="1.10.238.10:FF:000034">
    <property type="entry name" value="Calmodulin"/>
    <property type="match status" value="1"/>
</dbReference>
<keyword evidence="3" id="KW-0677">Repeat</keyword>
<feature type="domain" description="EF-hand" evidence="5">
    <location>
        <begin position="55"/>
        <end position="90"/>
    </location>
</feature>
<dbReference type="Pfam" id="PF13833">
    <property type="entry name" value="EF-hand_8"/>
    <property type="match status" value="1"/>
</dbReference>
<evidence type="ECO:0000313" key="6">
    <source>
        <dbReference type="EMBL" id="CAD7704874.1"/>
    </source>
</evidence>
<dbReference type="AlphaFoldDB" id="A0A8S1JAM9"/>
<dbReference type="FunFam" id="1.10.238.10:FF:000100">
    <property type="entry name" value="Calmodulin 1"/>
    <property type="match status" value="1"/>
</dbReference>
<evidence type="ECO:0000259" key="5">
    <source>
        <dbReference type="PROSITE" id="PS50222"/>
    </source>
</evidence>
<evidence type="ECO:0000256" key="1">
    <source>
        <dbReference type="ARBA" id="ARBA00009763"/>
    </source>
</evidence>
<evidence type="ECO:0000256" key="2">
    <source>
        <dbReference type="ARBA" id="ARBA00022723"/>
    </source>
</evidence>
<feature type="domain" description="EF-hand" evidence="5">
    <location>
        <begin position="18"/>
        <end position="53"/>
    </location>
</feature>
<sequence length="123" mass="14098">TITTKELGNVMRKLGQKPTQADLQDMISEVDTDKNGTIEFNEFLVLMAKKMKHADPEEELREAFRVFDKDGNGSISREELRQVMCSLGMKLTLEEEDEMISEADQNGDGEIDYDEFKKMMLGR</sequence>
<protein>
    <recommendedName>
        <fullName evidence="5">EF-hand domain-containing protein</fullName>
    </recommendedName>
</protein>
<keyword evidence="4" id="KW-0106">Calcium</keyword>
<dbReference type="CDD" id="cd00051">
    <property type="entry name" value="EFh"/>
    <property type="match status" value="2"/>
</dbReference>
<dbReference type="SUPFAM" id="SSF47473">
    <property type="entry name" value="EF-hand"/>
    <property type="match status" value="1"/>
</dbReference>
<keyword evidence="2" id="KW-0479">Metal-binding</keyword>
<dbReference type="OrthoDB" id="26525at2759"/>
<evidence type="ECO:0000313" key="7">
    <source>
        <dbReference type="Proteomes" id="UP000708148"/>
    </source>
</evidence>
<keyword evidence="7" id="KW-1185">Reference proteome</keyword>
<dbReference type="PANTHER" id="PTHR23048">
    <property type="entry name" value="MYOSIN LIGHT CHAIN 1, 3"/>
    <property type="match status" value="1"/>
</dbReference>
<accession>A0A8S1JAM9</accession>
<dbReference type="PROSITE" id="PS50222">
    <property type="entry name" value="EF_HAND_2"/>
    <property type="match status" value="3"/>
</dbReference>
<dbReference type="Proteomes" id="UP000708148">
    <property type="component" value="Unassembled WGS sequence"/>
</dbReference>
<organism evidence="6 7">
    <name type="scientific">Ostreobium quekettii</name>
    <dbReference type="NCBI Taxonomy" id="121088"/>
    <lineage>
        <taxon>Eukaryota</taxon>
        <taxon>Viridiplantae</taxon>
        <taxon>Chlorophyta</taxon>
        <taxon>core chlorophytes</taxon>
        <taxon>Ulvophyceae</taxon>
        <taxon>TCBD clade</taxon>
        <taxon>Bryopsidales</taxon>
        <taxon>Ostreobineae</taxon>
        <taxon>Ostreobiaceae</taxon>
        <taxon>Ostreobium</taxon>
    </lineage>
</organism>
<dbReference type="InterPro" id="IPR050230">
    <property type="entry name" value="CALM/Myosin/TropC-like"/>
</dbReference>
<dbReference type="InterPro" id="IPR002048">
    <property type="entry name" value="EF_hand_dom"/>
</dbReference>
<comment type="caution">
    <text evidence="6">The sequence shown here is derived from an EMBL/GenBank/DDBJ whole genome shotgun (WGS) entry which is preliminary data.</text>
</comment>
<dbReference type="InterPro" id="IPR018247">
    <property type="entry name" value="EF_Hand_1_Ca_BS"/>
</dbReference>
<reference evidence="6" key="1">
    <citation type="submission" date="2020-12" db="EMBL/GenBank/DDBJ databases">
        <authorList>
            <person name="Iha C."/>
        </authorList>
    </citation>
    <scope>NUCLEOTIDE SEQUENCE</scope>
</reference>
<feature type="domain" description="EF-hand" evidence="5">
    <location>
        <begin position="91"/>
        <end position="123"/>
    </location>
</feature>
<feature type="non-terminal residue" evidence="6">
    <location>
        <position position="1"/>
    </location>
</feature>
<dbReference type="Pfam" id="PF13499">
    <property type="entry name" value="EF-hand_7"/>
    <property type="match status" value="1"/>
</dbReference>
<gene>
    <name evidence="6" type="ORF">OSTQU699_LOCUS10229</name>
</gene>
<proteinExistence type="inferred from homology"/>
<dbReference type="GO" id="GO:0016460">
    <property type="term" value="C:myosin II complex"/>
    <property type="evidence" value="ECO:0007669"/>
    <property type="project" value="TreeGrafter"/>
</dbReference>
<dbReference type="PANTHER" id="PTHR23048:SF0">
    <property type="entry name" value="CALMODULIN LIKE 3"/>
    <property type="match status" value="1"/>
</dbReference>
<evidence type="ECO:0000256" key="4">
    <source>
        <dbReference type="ARBA" id="ARBA00022837"/>
    </source>
</evidence>
<dbReference type="GO" id="GO:0005509">
    <property type="term" value="F:calcium ion binding"/>
    <property type="evidence" value="ECO:0007669"/>
    <property type="project" value="InterPro"/>
</dbReference>
<dbReference type="InterPro" id="IPR011992">
    <property type="entry name" value="EF-hand-dom_pair"/>
</dbReference>
<evidence type="ECO:0000256" key="3">
    <source>
        <dbReference type="ARBA" id="ARBA00022737"/>
    </source>
</evidence>